<evidence type="ECO:0000313" key="9">
    <source>
        <dbReference type="Proteomes" id="UP001200110"/>
    </source>
</evidence>
<dbReference type="Pfam" id="PF00149">
    <property type="entry name" value="Metallophos"/>
    <property type="match status" value="1"/>
</dbReference>
<proteinExistence type="inferred from homology"/>
<dbReference type="InterPro" id="IPR029052">
    <property type="entry name" value="Metallo-depent_PP-like"/>
</dbReference>
<keyword evidence="4" id="KW-0378">Hydrolase</keyword>
<dbReference type="PIRSF" id="PIRSF033093">
    <property type="entry name" value="UCP_ML1119"/>
    <property type="match status" value="1"/>
</dbReference>
<feature type="domain" description="Calcineurin-like phosphoesterase" evidence="7">
    <location>
        <begin position="59"/>
        <end position="255"/>
    </location>
</feature>
<protein>
    <recommendedName>
        <fullName evidence="2">Nuclease SbcCD subunit D</fullName>
    </recommendedName>
</protein>
<feature type="region of interest" description="Disordered" evidence="6">
    <location>
        <begin position="17"/>
        <end position="55"/>
    </location>
</feature>
<reference evidence="8 9" key="1">
    <citation type="submission" date="2022-01" db="EMBL/GenBank/DDBJ databases">
        <authorList>
            <person name="Huang Y."/>
        </authorList>
    </citation>
    <scope>NUCLEOTIDE SEQUENCE [LARGE SCALE GENOMIC DNA]</scope>
    <source>
        <strain evidence="8 9">HY366</strain>
    </source>
</reference>
<evidence type="ECO:0000256" key="3">
    <source>
        <dbReference type="ARBA" id="ARBA00022722"/>
    </source>
</evidence>
<dbReference type="Gene3D" id="3.60.21.10">
    <property type="match status" value="1"/>
</dbReference>
<comment type="similarity">
    <text evidence="1">Belongs to the SbcD family.</text>
</comment>
<dbReference type="PANTHER" id="PTHR30337:SF0">
    <property type="entry name" value="NUCLEASE SBCCD SUBUNIT D"/>
    <property type="match status" value="1"/>
</dbReference>
<comment type="caution">
    <text evidence="8">The sequence shown here is derived from an EMBL/GenBank/DDBJ whole genome shotgun (WGS) entry which is preliminary data.</text>
</comment>
<organism evidence="8 9">
    <name type="scientific">Gordonia liuliyuniae</name>
    <dbReference type="NCBI Taxonomy" id="2911517"/>
    <lineage>
        <taxon>Bacteria</taxon>
        <taxon>Bacillati</taxon>
        <taxon>Actinomycetota</taxon>
        <taxon>Actinomycetes</taxon>
        <taxon>Mycobacteriales</taxon>
        <taxon>Gordoniaceae</taxon>
        <taxon>Gordonia</taxon>
    </lineage>
</organism>
<feature type="compositionally biased region" description="Pro residues" evidence="6">
    <location>
        <begin position="40"/>
        <end position="49"/>
    </location>
</feature>
<dbReference type="SUPFAM" id="SSF56300">
    <property type="entry name" value="Metallo-dependent phosphatases"/>
    <property type="match status" value="1"/>
</dbReference>
<evidence type="ECO:0000256" key="4">
    <source>
        <dbReference type="ARBA" id="ARBA00022801"/>
    </source>
</evidence>
<evidence type="ECO:0000313" key="8">
    <source>
        <dbReference type="EMBL" id="MCF8590241.1"/>
    </source>
</evidence>
<dbReference type="EMBL" id="JAKKOR010000013">
    <property type="protein sequence ID" value="MCF8590241.1"/>
    <property type="molecule type" value="Genomic_DNA"/>
</dbReference>
<keyword evidence="9" id="KW-1185">Reference proteome</keyword>
<evidence type="ECO:0000256" key="2">
    <source>
        <dbReference type="ARBA" id="ARBA00013365"/>
    </source>
</evidence>
<evidence type="ECO:0000256" key="6">
    <source>
        <dbReference type="SAM" id="MobiDB-lite"/>
    </source>
</evidence>
<sequence>MTEPLFEMEPLSLFDVPDAPAAPIAPQPVAPRPAESRPAEPQPLAPEAPPALSTDPEVTFLHTADWQLGMTRRFLTGEAQHTYAAARDAAVVRIGEVAAETGAEFVVVCGDVFDDPRVSTRIIRRTLDALGDYPVPVYLLPGNHDPLDATSVYRSAAFVDACPDNVRVLDQPGVVRVRDGVSIVAAPWHSKHPTSDLIADQLGDLPHSDDIRIVVGHGGMDSLSPNPDPSIVRSAGLDAATADQLVDYVALGDRHSVTSVGESGRVWYSGAPEVTAFDNVETEPGHVLEVTLRRGAASSVDVRRHKVGQWSFHTLTQDMDGASDVERLRVRLDALTDKPRTVVQLALVGTLTVSENVALDRLLEEASDRFAAVKTWDRRHDLTVVSDAADLDRLDLQGYAAQAAEELQERASTGDDDAAAARSALSLLYRLAGSTR</sequence>
<evidence type="ECO:0000256" key="1">
    <source>
        <dbReference type="ARBA" id="ARBA00010555"/>
    </source>
</evidence>
<name>A0ABS9IXF5_9ACTN</name>
<keyword evidence="3" id="KW-0540">Nuclease</keyword>
<dbReference type="RefSeq" id="WP_236999439.1">
    <property type="nucleotide sequence ID" value="NZ_JAKKOR010000013.1"/>
</dbReference>
<dbReference type="Proteomes" id="UP001200110">
    <property type="component" value="Unassembled WGS sequence"/>
</dbReference>
<dbReference type="CDD" id="cd00840">
    <property type="entry name" value="MPP_Mre11_N"/>
    <property type="match status" value="1"/>
</dbReference>
<dbReference type="InterPro" id="IPR014577">
    <property type="entry name" value="UCP033093_metalloPase"/>
</dbReference>
<dbReference type="PANTHER" id="PTHR30337">
    <property type="entry name" value="COMPONENT OF ATP-DEPENDENT DSDNA EXONUCLEASE"/>
    <property type="match status" value="1"/>
</dbReference>
<dbReference type="InterPro" id="IPR050535">
    <property type="entry name" value="DNA_Repair-Maintenance_Comp"/>
</dbReference>
<evidence type="ECO:0000259" key="7">
    <source>
        <dbReference type="Pfam" id="PF00149"/>
    </source>
</evidence>
<dbReference type="InterPro" id="IPR041796">
    <property type="entry name" value="Mre11_N"/>
</dbReference>
<evidence type="ECO:0000256" key="5">
    <source>
        <dbReference type="ARBA" id="ARBA00022839"/>
    </source>
</evidence>
<dbReference type="InterPro" id="IPR004843">
    <property type="entry name" value="Calcineurin-like_PHP"/>
</dbReference>
<accession>A0ABS9IXF5</accession>
<gene>
    <name evidence="8" type="ORF">L5G33_17440</name>
</gene>
<keyword evidence="5" id="KW-0269">Exonuclease</keyword>